<reference evidence="8 9" key="1">
    <citation type="submission" date="2020-09" db="EMBL/GenBank/DDBJ databases">
        <title>Biosynthesis of the nuclear factor of activated T cells inhibitor NFAT-133 and its congeners in Streptomyces pactum.</title>
        <authorList>
            <person name="Zhou W."/>
            <person name="Posri P."/>
            <person name="Abugrain M.E."/>
            <person name="Weisberg A.J."/>
            <person name="Chang J.H."/>
            <person name="Mahmud T."/>
        </authorList>
    </citation>
    <scope>NUCLEOTIDE SEQUENCE [LARGE SCALE GENOMIC DNA]</scope>
    <source>
        <strain evidence="8 9">ATCC 27456</strain>
    </source>
</reference>
<organism evidence="8 9">
    <name type="scientific">Streptomyces pactum</name>
    <dbReference type="NCBI Taxonomy" id="68249"/>
    <lineage>
        <taxon>Bacteria</taxon>
        <taxon>Bacillati</taxon>
        <taxon>Actinomycetota</taxon>
        <taxon>Actinomycetes</taxon>
        <taxon>Kitasatosporales</taxon>
        <taxon>Streptomycetaceae</taxon>
        <taxon>Streptomyces</taxon>
    </lineage>
</organism>
<dbReference type="Pfam" id="PF01553">
    <property type="entry name" value="Acyltransferase"/>
    <property type="match status" value="1"/>
</dbReference>
<dbReference type="EMBL" id="JACYXC010000001">
    <property type="protein sequence ID" value="MBH5337109.1"/>
    <property type="molecule type" value="Genomic_DNA"/>
</dbReference>
<name>A0ABS0NPI2_9ACTN</name>
<dbReference type="GO" id="GO:0016746">
    <property type="term" value="F:acyltransferase activity"/>
    <property type="evidence" value="ECO:0007669"/>
    <property type="project" value="UniProtKB-KW"/>
</dbReference>
<dbReference type="PANTHER" id="PTHR10434">
    <property type="entry name" value="1-ACYL-SN-GLYCEROL-3-PHOSPHATE ACYLTRANSFERASE"/>
    <property type="match status" value="1"/>
</dbReference>
<evidence type="ECO:0000256" key="5">
    <source>
        <dbReference type="ARBA" id="ARBA00023315"/>
    </source>
</evidence>
<evidence type="ECO:0000313" key="9">
    <source>
        <dbReference type="Proteomes" id="UP000807371"/>
    </source>
</evidence>
<dbReference type="SUPFAM" id="SSF69593">
    <property type="entry name" value="Glycerol-3-phosphate (1)-acyltransferase"/>
    <property type="match status" value="1"/>
</dbReference>
<evidence type="ECO:0000313" key="8">
    <source>
        <dbReference type="EMBL" id="MBH5337109.1"/>
    </source>
</evidence>
<keyword evidence="5 8" id="KW-0012">Acyltransferase</keyword>
<feature type="domain" description="Phospholipid/glycerol acyltransferase" evidence="7">
    <location>
        <begin position="107"/>
        <end position="219"/>
    </location>
</feature>
<evidence type="ECO:0000259" key="7">
    <source>
        <dbReference type="SMART" id="SM00563"/>
    </source>
</evidence>
<keyword evidence="9" id="KW-1185">Reference proteome</keyword>
<accession>A0ABS0NPI2</accession>
<dbReference type="RefSeq" id="WP_197990441.1">
    <property type="nucleotide sequence ID" value="NZ_JACYXC010000001.1"/>
</dbReference>
<gene>
    <name evidence="8" type="ORF">IHE55_21015</name>
</gene>
<evidence type="ECO:0000256" key="2">
    <source>
        <dbReference type="ARBA" id="ARBA00022516"/>
    </source>
</evidence>
<keyword evidence="2" id="KW-0444">Lipid biosynthesis</keyword>
<evidence type="ECO:0000256" key="3">
    <source>
        <dbReference type="ARBA" id="ARBA00022679"/>
    </source>
</evidence>
<feature type="compositionally biased region" description="Low complexity" evidence="6">
    <location>
        <begin position="1"/>
        <end position="15"/>
    </location>
</feature>
<sequence length="321" mass="33097">MSTGRAAQRAGRRTPGPGGAAGRPNVWAARSPCDPRCVAADAARVPAARALRRTAAFGAVVAGAFADSGRLGDPEVLRARAQDVLDALGVTLDRRGGALSAPGPTGTLIVANHISWLDIVALLAVEPVTMLAKRQVGQWPLVGTLVRRAGTLFIDRDSLRELPATVARIAGLLRAGRSVMVFPQGVTWCQGTGGPFRRATFQAALDAGAPVRPVTLDYFQRRRPTTVAAFVGDDDFAGSLRRVVRAADLSVRVTVHGAVLPVPGTDDRRGLAARARAAVAGAPGFATPVPRAHGPGAHGPGARETGAFGPAFPAVVPPAGR</sequence>
<keyword evidence="3" id="KW-0808">Transferase</keyword>
<comment type="pathway">
    <text evidence="1">Lipid metabolism.</text>
</comment>
<comment type="caution">
    <text evidence="8">The sequence shown here is derived from an EMBL/GenBank/DDBJ whole genome shotgun (WGS) entry which is preliminary data.</text>
</comment>
<proteinExistence type="predicted"/>
<dbReference type="Proteomes" id="UP000807371">
    <property type="component" value="Unassembled WGS sequence"/>
</dbReference>
<protein>
    <submittedName>
        <fullName evidence="8">1-acyl-sn-glycerol-3-phosphate acyltransferase</fullName>
    </submittedName>
</protein>
<dbReference type="SMART" id="SM00563">
    <property type="entry name" value="PlsC"/>
    <property type="match status" value="1"/>
</dbReference>
<feature type="region of interest" description="Disordered" evidence="6">
    <location>
        <begin position="1"/>
        <end position="25"/>
    </location>
</feature>
<evidence type="ECO:0000256" key="4">
    <source>
        <dbReference type="ARBA" id="ARBA00023098"/>
    </source>
</evidence>
<evidence type="ECO:0000256" key="6">
    <source>
        <dbReference type="SAM" id="MobiDB-lite"/>
    </source>
</evidence>
<dbReference type="InterPro" id="IPR002123">
    <property type="entry name" value="Plipid/glycerol_acylTrfase"/>
</dbReference>
<dbReference type="PANTHER" id="PTHR10434:SF64">
    <property type="entry name" value="1-ACYL-SN-GLYCEROL-3-PHOSPHATE ACYLTRANSFERASE-RELATED"/>
    <property type="match status" value="1"/>
</dbReference>
<keyword evidence="4" id="KW-0443">Lipid metabolism</keyword>
<evidence type="ECO:0000256" key="1">
    <source>
        <dbReference type="ARBA" id="ARBA00005189"/>
    </source>
</evidence>
<dbReference type="CDD" id="cd07989">
    <property type="entry name" value="LPLAT_AGPAT-like"/>
    <property type="match status" value="1"/>
</dbReference>